<keyword evidence="3" id="KW-0808">Transferase</keyword>
<evidence type="ECO:0000256" key="8">
    <source>
        <dbReference type="ARBA" id="ARBA00066370"/>
    </source>
</evidence>
<evidence type="ECO:0000256" key="1">
    <source>
        <dbReference type="ARBA" id="ARBA00001968"/>
    </source>
</evidence>
<protein>
    <recommendedName>
        <fullName evidence="9">D-ribulose kinase</fullName>
        <ecNumber evidence="8">2.7.1.47</ecNumber>
    </recommendedName>
</protein>
<dbReference type="InterPro" id="IPR018485">
    <property type="entry name" value="FGGY_C"/>
</dbReference>
<comment type="caution">
    <text evidence="11">The sequence shown here is derived from an EMBL/GenBank/DDBJ whole genome shotgun (WGS) entry which is preliminary data.</text>
</comment>
<evidence type="ECO:0000256" key="4">
    <source>
        <dbReference type="ARBA" id="ARBA00022741"/>
    </source>
</evidence>
<accession>A0AAN7E3M4</accession>
<dbReference type="PANTHER" id="PTHR10196:SF80">
    <property type="entry name" value="D-RIBULOSE KINASE"/>
    <property type="match status" value="1"/>
</dbReference>
<dbReference type="PANTHER" id="PTHR10196">
    <property type="entry name" value="SUGAR KINASE"/>
    <property type="match status" value="1"/>
</dbReference>
<evidence type="ECO:0000313" key="12">
    <source>
        <dbReference type="Proteomes" id="UP001324115"/>
    </source>
</evidence>
<dbReference type="GO" id="GO:0005829">
    <property type="term" value="C:cytosol"/>
    <property type="evidence" value="ECO:0007669"/>
    <property type="project" value="TreeGrafter"/>
</dbReference>
<dbReference type="Gene3D" id="3.30.420.40">
    <property type="match status" value="2"/>
</dbReference>
<sequence>MLSSINHPLLCSSFPKHGYCSSRTRICSIVRKKRARTMVFASNEGNSEVGVQVSEQLYLGLDFGTSGARFALIDKGGTIHAQGKRDYPLYKRKETVDWVHSWKQTLFLLLEDVPFHLRQIIASISIDGTSATTMIIDSTTGEPLWRPFLYNESCPDALPIVKSIAPENHTVCSGSSTLCKLVSWWNTVDSNKESAALLHQADWLLWLLHGNLGVTDYNNALKSYSQLLPSVKAPGTPIGILKEDIRTQYGFAKDCIVCTGTTDSIAAFLAARATKPGKAVTSLGSTLAIKLLSTGRVDDARYGVYSHRLDDKWLVGGASNTGGAVLRQIFTDEQLENLSEQINPMKTSPLDYYPLPTVGERFPMADPEMAPRLHPRPESDVEYLHGILESIARIEAKAYSLLKDLGATQVEEVFTAGGGAKNEKWTKIRERVLGLPVSRALQTEAAYGAALLALKGAQQCAQ</sequence>
<dbReference type="Pfam" id="PF02782">
    <property type="entry name" value="FGGY_C"/>
    <property type="match status" value="1"/>
</dbReference>
<dbReference type="SUPFAM" id="SSF53067">
    <property type="entry name" value="Actin-like ATPase domain"/>
    <property type="match status" value="2"/>
</dbReference>
<evidence type="ECO:0000256" key="6">
    <source>
        <dbReference type="ARBA" id="ARBA00022840"/>
    </source>
</evidence>
<dbReference type="FunFam" id="3.30.420.40:FF:000220">
    <property type="entry name" value="D-ribulose kinase"/>
    <property type="match status" value="1"/>
</dbReference>
<dbReference type="InterPro" id="IPR043129">
    <property type="entry name" value="ATPase_NBD"/>
</dbReference>
<evidence type="ECO:0000256" key="2">
    <source>
        <dbReference type="ARBA" id="ARBA00009156"/>
    </source>
</evidence>
<gene>
    <name evidence="11" type="ORF">RGQ29_005191</name>
</gene>
<dbReference type="GO" id="GO:0005524">
    <property type="term" value="F:ATP binding"/>
    <property type="evidence" value="ECO:0007669"/>
    <property type="project" value="UniProtKB-KW"/>
</dbReference>
<evidence type="ECO:0000259" key="10">
    <source>
        <dbReference type="Pfam" id="PF02782"/>
    </source>
</evidence>
<comment type="similarity">
    <text evidence="2">Belongs to the FGGY kinase family.</text>
</comment>
<dbReference type="GO" id="GO:0019150">
    <property type="term" value="F:D-ribulokinase activity"/>
    <property type="evidence" value="ECO:0007669"/>
    <property type="project" value="UniProtKB-EC"/>
</dbReference>
<comment type="cofactor">
    <cofactor evidence="1">
        <name>a divalent metal cation</name>
        <dbReference type="ChEBI" id="CHEBI:60240"/>
    </cofactor>
</comment>
<evidence type="ECO:0000256" key="9">
    <source>
        <dbReference type="ARBA" id="ARBA00072590"/>
    </source>
</evidence>
<dbReference type="Proteomes" id="UP001324115">
    <property type="component" value="Unassembled WGS sequence"/>
</dbReference>
<dbReference type="GO" id="GO:0005997">
    <property type="term" value="P:xylulose metabolic process"/>
    <property type="evidence" value="ECO:0007669"/>
    <property type="project" value="TreeGrafter"/>
</dbReference>
<dbReference type="GO" id="GO:0004856">
    <property type="term" value="F:D-xylulokinase activity"/>
    <property type="evidence" value="ECO:0007669"/>
    <property type="project" value="TreeGrafter"/>
</dbReference>
<keyword evidence="5" id="KW-0418">Kinase</keyword>
<name>A0AAN7E3M4_QUERU</name>
<organism evidence="11 12">
    <name type="scientific">Quercus rubra</name>
    <name type="common">Northern red oak</name>
    <name type="synonym">Quercus borealis</name>
    <dbReference type="NCBI Taxonomy" id="3512"/>
    <lineage>
        <taxon>Eukaryota</taxon>
        <taxon>Viridiplantae</taxon>
        <taxon>Streptophyta</taxon>
        <taxon>Embryophyta</taxon>
        <taxon>Tracheophyta</taxon>
        <taxon>Spermatophyta</taxon>
        <taxon>Magnoliopsida</taxon>
        <taxon>eudicotyledons</taxon>
        <taxon>Gunneridae</taxon>
        <taxon>Pentapetalae</taxon>
        <taxon>rosids</taxon>
        <taxon>fabids</taxon>
        <taxon>Fagales</taxon>
        <taxon>Fagaceae</taxon>
        <taxon>Quercus</taxon>
    </lineage>
</organism>
<keyword evidence="6" id="KW-0067">ATP-binding</keyword>
<evidence type="ECO:0000256" key="5">
    <source>
        <dbReference type="ARBA" id="ARBA00022777"/>
    </source>
</evidence>
<dbReference type="FunFam" id="3.30.420.40:FF:000180">
    <property type="entry name" value="D-ribulose kinase isoform X1"/>
    <property type="match status" value="1"/>
</dbReference>
<dbReference type="EC" id="2.7.1.47" evidence="8"/>
<dbReference type="EMBL" id="JAXUIC010000011">
    <property type="protein sequence ID" value="KAK4562589.1"/>
    <property type="molecule type" value="Genomic_DNA"/>
</dbReference>
<feature type="domain" description="Carbohydrate kinase FGGY C-terminal" evidence="10">
    <location>
        <begin position="307"/>
        <end position="454"/>
    </location>
</feature>
<dbReference type="CDD" id="cd07783">
    <property type="entry name" value="ASKHA_NBD_FGGY_SePSK_AtXK1-like"/>
    <property type="match status" value="1"/>
</dbReference>
<evidence type="ECO:0000256" key="7">
    <source>
        <dbReference type="ARBA" id="ARBA00051146"/>
    </source>
</evidence>
<proteinExistence type="inferred from homology"/>
<keyword evidence="12" id="KW-1185">Reference proteome</keyword>
<dbReference type="AlphaFoldDB" id="A0AAN7E3M4"/>
<comment type="catalytic activity">
    <reaction evidence="7">
        <text>D-ribulose + ATP = D-ribulose 5-phosphate + ADP + H(+)</text>
        <dbReference type="Rhea" id="RHEA:17601"/>
        <dbReference type="ChEBI" id="CHEBI:15378"/>
        <dbReference type="ChEBI" id="CHEBI:17173"/>
        <dbReference type="ChEBI" id="CHEBI:30616"/>
        <dbReference type="ChEBI" id="CHEBI:58121"/>
        <dbReference type="ChEBI" id="CHEBI:456216"/>
        <dbReference type="EC" id="2.7.1.47"/>
    </reaction>
</comment>
<keyword evidence="4" id="KW-0547">Nucleotide-binding</keyword>
<evidence type="ECO:0000313" key="11">
    <source>
        <dbReference type="EMBL" id="KAK4562589.1"/>
    </source>
</evidence>
<evidence type="ECO:0000256" key="3">
    <source>
        <dbReference type="ARBA" id="ARBA00022679"/>
    </source>
</evidence>
<reference evidence="11 12" key="1">
    <citation type="journal article" date="2023" name="G3 (Bethesda)">
        <title>A haplotype-resolved chromosome-scale genome for Quercus rubra L. provides insights into the genetics of adaptive traits for red oak species.</title>
        <authorList>
            <person name="Kapoor B."/>
            <person name="Jenkins J."/>
            <person name="Schmutz J."/>
            <person name="Zhebentyayeva T."/>
            <person name="Kuelheim C."/>
            <person name="Coggeshall M."/>
            <person name="Heim C."/>
            <person name="Lasky J.R."/>
            <person name="Leites L."/>
            <person name="Islam-Faridi N."/>
            <person name="Romero-Severson J."/>
            <person name="DeLeo V.L."/>
            <person name="Lucas S.M."/>
            <person name="Lazic D."/>
            <person name="Gailing O."/>
            <person name="Carlson J."/>
            <person name="Staton M."/>
        </authorList>
    </citation>
    <scope>NUCLEOTIDE SEQUENCE [LARGE SCALE GENOMIC DNA]</scope>
    <source>
        <strain evidence="11">Pseudo-F2</strain>
    </source>
</reference>